<keyword evidence="2" id="KW-0732">Signal</keyword>
<accession>A0A8T2N1W3</accession>
<protein>
    <submittedName>
        <fullName evidence="3">Uncharacterized protein</fullName>
    </submittedName>
</protein>
<evidence type="ECO:0000256" key="1">
    <source>
        <dbReference type="SAM" id="MobiDB-lite"/>
    </source>
</evidence>
<comment type="caution">
    <text evidence="3">The sequence shown here is derived from an EMBL/GenBank/DDBJ whole genome shotgun (WGS) entry which is preliminary data.</text>
</comment>
<feature type="compositionally biased region" description="Pro residues" evidence="1">
    <location>
        <begin position="58"/>
        <end position="75"/>
    </location>
</feature>
<dbReference type="AlphaFoldDB" id="A0A8T2N1W3"/>
<reference evidence="3" key="1">
    <citation type="thesis" date="2021" institute="BYU ScholarsArchive" country="Provo, UT, USA">
        <title>Applications of and Algorithms for Genome Assembly and Genomic Analyses with an Emphasis on Marine Teleosts.</title>
        <authorList>
            <person name="Pickett B.D."/>
        </authorList>
    </citation>
    <scope>NUCLEOTIDE SEQUENCE</scope>
    <source>
        <strain evidence="3">HI-2016</strain>
    </source>
</reference>
<sequence>MSYLWIFLLAGLAIGAKAQDLDLADALDYGNEPTKAPPPKIPDDPKKPSGDPKDPPKDPAVPPKDPPKDPAVPPKDPPKDPAVGWISLMLSVQTRSPRNLRLTLRRAEELGAEPSETQI</sequence>
<proteinExistence type="predicted"/>
<gene>
    <name evidence="3" type="ORF">JZ751_011629</name>
</gene>
<keyword evidence="4" id="KW-1185">Reference proteome</keyword>
<dbReference type="EMBL" id="JAFBMS010000200">
    <property type="protein sequence ID" value="KAG9333430.1"/>
    <property type="molecule type" value="Genomic_DNA"/>
</dbReference>
<evidence type="ECO:0000313" key="3">
    <source>
        <dbReference type="EMBL" id="KAG9333430.1"/>
    </source>
</evidence>
<dbReference type="Proteomes" id="UP000824540">
    <property type="component" value="Unassembled WGS sequence"/>
</dbReference>
<feature type="signal peptide" evidence="2">
    <location>
        <begin position="1"/>
        <end position="18"/>
    </location>
</feature>
<evidence type="ECO:0000256" key="2">
    <source>
        <dbReference type="SAM" id="SignalP"/>
    </source>
</evidence>
<feature type="region of interest" description="Disordered" evidence="1">
    <location>
        <begin position="28"/>
        <end position="85"/>
    </location>
</feature>
<feature type="compositionally biased region" description="Basic and acidic residues" evidence="1">
    <location>
        <begin position="41"/>
        <end position="57"/>
    </location>
</feature>
<feature type="chain" id="PRO_5035800817" evidence="2">
    <location>
        <begin position="19"/>
        <end position="119"/>
    </location>
</feature>
<organism evidence="3 4">
    <name type="scientific">Albula glossodonta</name>
    <name type="common">roundjaw bonefish</name>
    <dbReference type="NCBI Taxonomy" id="121402"/>
    <lineage>
        <taxon>Eukaryota</taxon>
        <taxon>Metazoa</taxon>
        <taxon>Chordata</taxon>
        <taxon>Craniata</taxon>
        <taxon>Vertebrata</taxon>
        <taxon>Euteleostomi</taxon>
        <taxon>Actinopterygii</taxon>
        <taxon>Neopterygii</taxon>
        <taxon>Teleostei</taxon>
        <taxon>Albuliformes</taxon>
        <taxon>Albulidae</taxon>
        <taxon>Albula</taxon>
    </lineage>
</organism>
<name>A0A8T2N1W3_9TELE</name>
<evidence type="ECO:0000313" key="4">
    <source>
        <dbReference type="Proteomes" id="UP000824540"/>
    </source>
</evidence>